<evidence type="ECO:0000256" key="2">
    <source>
        <dbReference type="SAM" id="MobiDB-lite"/>
    </source>
</evidence>
<gene>
    <name evidence="3" type="ORF">VKT23_011245</name>
</gene>
<reference evidence="3 4" key="1">
    <citation type="submission" date="2024-01" db="EMBL/GenBank/DDBJ databases">
        <title>A draft genome for the cacao thread blight pathogen Marasmiellus scandens.</title>
        <authorList>
            <person name="Baruah I.K."/>
            <person name="Leung J."/>
            <person name="Bukari Y."/>
            <person name="Amoako-Attah I."/>
            <person name="Meinhardt L.W."/>
            <person name="Bailey B.A."/>
            <person name="Cohen S.P."/>
        </authorList>
    </citation>
    <scope>NUCLEOTIDE SEQUENCE [LARGE SCALE GENOMIC DNA]</scope>
    <source>
        <strain evidence="3 4">GH-19</strain>
    </source>
</reference>
<dbReference type="PANTHER" id="PTHR34598:SF1">
    <property type="entry name" value="PUTATIVE (AFU_ORTHOLOGUE AFUA_3G13140)-RELATED"/>
    <property type="match status" value="1"/>
</dbReference>
<evidence type="ECO:0000313" key="3">
    <source>
        <dbReference type="EMBL" id="KAK7454491.1"/>
    </source>
</evidence>
<name>A0ABR1J9V0_9AGAR</name>
<evidence type="ECO:0000256" key="1">
    <source>
        <dbReference type="ARBA" id="ARBA00023604"/>
    </source>
</evidence>
<evidence type="ECO:0000313" key="4">
    <source>
        <dbReference type="Proteomes" id="UP001498398"/>
    </source>
</evidence>
<dbReference type="Proteomes" id="UP001498398">
    <property type="component" value="Unassembled WGS sequence"/>
</dbReference>
<evidence type="ECO:0008006" key="5">
    <source>
        <dbReference type="Google" id="ProtNLM"/>
    </source>
</evidence>
<dbReference type="NCBIfam" id="NF041278">
    <property type="entry name" value="CmcJ_NvfI_EfuI"/>
    <property type="match status" value="1"/>
</dbReference>
<dbReference type="EMBL" id="JBANRG010000024">
    <property type="protein sequence ID" value="KAK7454491.1"/>
    <property type="molecule type" value="Genomic_DNA"/>
</dbReference>
<protein>
    <recommendedName>
        <fullName evidence="5">7alpha-cephem-methoxylase P8 chain</fullName>
    </recommendedName>
</protein>
<proteinExistence type="inferred from homology"/>
<keyword evidence="4" id="KW-1185">Reference proteome</keyword>
<comment type="caution">
    <text evidence="3">The sequence shown here is derived from an EMBL/GenBank/DDBJ whole genome shotgun (WGS) entry which is preliminary data.</text>
</comment>
<dbReference type="InterPro" id="IPR044053">
    <property type="entry name" value="AsaB-like"/>
</dbReference>
<sequence length="300" mass="33945">MPATLVQPAQTVQTTLSYFSPPSDGSRAFSVVSPTPGQLQKNYLSVKHTAQIENIRGNESSVSLDTTGFQYYLNEPTKHKSFQNDEEIEKEYYTESIELIKKLTGASRVVLFDHSKFSSLLICNFALHSSVALRRRRPGQDGLDPKSRQPVPQVHVDQSAKAARNRVLRHLPESESAELLKHRFQIINLWRPISHPADDWPLALCDYRSLDVEKDLVPVALIYPDREGETLGVKYNPNHKWKYLKGMTPDDLVLIKCYDSKGDGTVSVLTPHTAFEDPTTPPDALPRESIELRTLVFYDD</sequence>
<accession>A0ABR1J9V0</accession>
<feature type="region of interest" description="Disordered" evidence="2">
    <location>
        <begin position="137"/>
        <end position="159"/>
    </location>
</feature>
<comment type="similarity">
    <text evidence="1">Belongs to the asaB hydroxylase/desaturase family.</text>
</comment>
<organism evidence="3 4">
    <name type="scientific">Marasmiellus scandens</name>
    <dbReference type="NCBI Taxonomy" id="2682957"/>
    <lineage>
        <taxon>Eukaryota</taxon>
        <taxon>Fungi</taxon>
        <taxon>Dikarya</taxon>
        <taxon>Basidiomycota</taxon>
        <taxon>Agaricomycotina</taxon>
        <taxon>Agaricomycetes</taxon>
        <taxon>Agaricomycetidae</taxon>
        <taxon>Agaricales</taxon>
        <taxon>Marasmiineae</taxon>
        <taxon>Omphalotaceae</taxon>
        <taxon>Marasmiellus</taxon>
    </lineage>
</organism>
<dbReference type="PANTHER" id="PTHR34598">
    <property type="entry name" value="BLL6449 PROTEIN"/>
    <property type="match status" value="1"/>
</dbReference>